<dbReference type="InterPro" id="IPR020558">
    <property type="entry name" value="DiOHA_6PGluconate_deHydtase_CS"/>
</dbReference>
<evidence type="ECO:0000256" key="12">
    <source>
        <dbReference type="ARBA" id="ARBA00029436"/>
    </source>
</evidence>
<dbReference type="EC" id="4.2.1.9" evidence="14 15"/>
<evidence type="ECO:0000256" key="8">
    <source>
        <dbReference type="ARBA" id="ARBA00023014"/>
    </source>
</evidence>
<comment type="pathway">
    <text evidence="12 15">Amino-acid biosynthesis; L-valine biosynthesis; L-valine from pyruvate: step 3/4.</text>
</comment>
<keyword evidence="3 15" id="KW-0028">Amino-acid biosynthesis</keyword>
<feature type="active site" description="Proton acceptor" evidence="15">
    <location>
        <position position="469"/>
    </location>
</feature>
<dbReference type="Gene3D" id="3.50.30.80">
    <property type="entry name" value="IlvD/EDD C-terminal domain-like"/>
    <property type="match status" value="1"/>
</dbReference>
<reference evidence="19" key="1">
    <citation type="submission" date="2023-12" db="EMBL/GenBank/DDBJ databases">
        <title>Novel isolates from deep terrestrial aquifers shed light on the physiology and ecology of the class Limnochordia.</title>
        <authorList>
            <person name="Karnachuk O.V."/>
            <person name="Lukina A.P."/>
            <person name="Avakyan M.R."/>
            <person name="Kadnikov V."/>
            <person name="Begmatov S."/>
            <person name="Beletsky A.V."/>
            <person name="Mardanov A.V."/>
            <person name="Ravin N.V."/>
        </authorList>
    </citation>
    <scope>NUCLEOTIDE SEQUENCE [LARGE SCALE GENOMIC DNA]</scope>
    <source>
        <strain evidence="19">LN</strain>
    </source>
</reference>
<feature type="binding site" evidence="15">
    <location>
        <position position="443"/>
    </location>
    <ligand>
        <name>Mg(2+)</name>
        <dbReference type="ChEBI" id="CHEBI:18420"/>
    </ligand>
</feature>
<dbReference type="PANTHER" id="PTHR43661">
    <property type="entry name" value="D-XYLONATE DEHYDRATASE"/>
    <property type="match status" value="1"/>
</dbReference>
<evidence type="ECO:0000256" key="4">
    <source>
        <dbReference type="ARBA" id="ARBA00022714"/>
    </source>
</evidence>
<evidence type="ECO:0000256" key="3">
    <source>
        <dbReference type="ARBA" id="ARBA00022605"/>
    </source>
</evidence>
<evidence type="ECO:0000256" key="15">
    <source>
        <dbReference type="HAMAP-Rule" id="MF_00012"/>
    </source>
</evidence>
<evidence type="ECO:0000313" key="18">
    <source>
        <dbReference type="EMBL" id="WRP14038.1"/>
    </source>
</evidence>
<keyword evidence="8 15" id="KW-0411">Iron-sulfur</keyword>
<comment type="cofactor">
    <cofactor evidence="15">
        <name>[2Fe-2S] cluster</name>
        <dbReference type="ChEBI" id="CHEBI:190135"/>
    </cofactor>
    <text evidence="15">Binds 1 [2Fe-2S] cluster per subunit. This cluster acts as a Lewis acid cofactor.</text>
</comment>
<protein>
    <recommendedName>
        <fullName evidence="14 15">Dihydroxy-acid dehydratase</fullName>
        <shortName evidence="15">DAD</shortName>
        <ecNumber evidence="14 15">4.2.1.9</ecNumber>
    </recommendedName>
</protein>
<dbReference type="NCBIfam" id="TIGR00110">
    <property type="entry name" value="ilvD"/>
    <property type="match status" value="1"/>
</dbReference>
<dbReference type="Pfam" id="PF24877">
    <property type="entry name" value="ILV_EDD_C"/>
    <property type="match status" value="1"/>
</dbReference>
<feature type="modified residue" description="N6-carboxylysine" evidence="15">
    <location>
        <position position="121"/>
    </location>
</feature>
<dbReference type="GO" id="GO:0004160">
    <property type="term" value="F:dihydroxy-acid dehydratase activity"/>
    <property type="evidence" value="ECO:0007669"/>
    <property type="project" value="UniProtKB-EC"/>
</dbReference>
<comment type="subunit">
    <text evidence="15">Homodimer.</text>
</comment>
<dbReference type="PANTHER" id="PTHR43661:SF3">
    <property type="entry name" value="D-XYLONATE DEHYDRATASE YAGF-RELATED"/>
    <property type="match status" value="1"/>
</dbReference>
<keyword evidence="19" id="KW-1185">Reference proteome</keyword>
<keyword evidence="7 15" id="KW-0408">Iron</keyword>
<dbReference type="RefSeq" id="WP_324668321.1">
    <property type="nucleotide sequence ID" value="NZ_CP141614.1"/>
</dbReference>
<evidence type="ECO:0000256" key="6">
    <source>
        <dbReference type="ARBA" id="ARBA00022842"/>
    </source>
</evidence>
<name>A0ABZ1BNH7_9FIRM</name>
<evidence type="ECO:0000256" key="5">
    <source>
        <dbReference type="ARBA" id="ARBA00022723"/>
    </source>
</evidence>
<dbReference type="Pfam" id="PF00920">
    <property type="entry name" value="ILVD_EDD_N"/>
    <property type="match status" value="1"/>
</dbReference>
<comment type="similarity">
    <text evidence="2 15">Belongs to the IlvD/Edd family.</text>
</comment>
<comment type="cofactor">
    <cofactor evidence="1 15">
        <name>Mg(2+)</name>
        <dbReference type="ChEBI" id="CHEBI:18420"/>
    </cofactor>
</comment>
<keyword evidence="5 15" id="KW-0479">Metal-binding</keyword>
<comment type="function">
    <text evidence="15">Functions in the biosynthesis of branched-chain amino acids. Catalyzes the dehydration of (2R,3R)-2,3-dihydroxy-3-methylpentanoate (2,3-dihydroxy-3-methylvalerate) into 2-oxo-3-methylpentanoate (2-oxo-3-methylvalerate) and of (2R)-2,3-dihydroxy-3-methylbutanoate (2,3-dihydroxyisovalerate) into 2-oxo-3-methylbutanoate (2-oxoisovalerate), the penultimate precursor to L-isoleucine and L-valine, respectively.</text>
</comment>
<feature type="binding site" evidence="15">
    <location>
        <position position="78"/>
    </location>
    <ligand>
        <name>Mg(2+)</name>
        <dbReference type="ChEBI" id="CHEBI:18420"/>
    </ligand>
</feature>
<comment type="catalytic activity">
    <reaction evidence="15">
        <text>(2R,3R)-2,3-dihydroxy-3-methylpentanoate = (S)-3-methyl-2-oxopentanoate + H2O</text>
        <dbReference type="Rhea" id="RHEA:27694"/>
        <dbReference type="ChEBI" id="CHEBI:15377"/>
        <dbReference type="ChEBI" id="CHEBI:35146"/>
        <dbReference type="ChEBI" id="CHEBI:49258"/>
        <dbReference type="EC" id="4.2.1.9"/>
    </reaction>
</comment>
<dbReference type="PROSITE" id="PS00887">
    <property type="entry name" value="ILVD_EDD_2"/>
    <property type="match status" value="1"/>
</dbReference>
<feature type="domain" description="Dihydroxy-acid/6-phosphogluconate dehydratase N-terminal" evidence="16">
    <location>
        <begin position="31"/>
        <end position="348"/>
    </location>
</feature>
<evidence type="ECO:0000256" key="14">
    <source>
        <dbReference type="ARBA" id="ARBA00029490"/>
    </source>
</evidence>
<sequence>MRSDVIKRGIDRAPHRSLLRAVGLTDRDFEKPFIGIANSYVDIVPGHAHLQEFGKLVKEAVRAAGGVPFEFNTIGVDDGIAMGHVGMRYSLPSRELIADSVETMVRAHWFDGLICIPNCDKIVPGMLMAAARLNIPTVFISGGPMAAGRLDGRAVDLISVFEGVGAVQAGRISEAELRRLEAAACPGCGSCSGMFTANSMNCLCEALGVALPGNGTALALTPEREELARQAGRRIIELVEQDLKFLDIVDADAIDNAFALDMAMGGSTNTVLHTIALAHEAGIDYPLERLDQLARRVPHLCKVSPASHWHIEDVHRAGGVPAILKELARVPGVLHLDKPTVAGRSLGELVASAEVRDAEVIRPVERAYSPTGGLAVLFGNLAPDGAIIKTGAVEPGIEWHEGPAIVFDSEQEAIEGIKAGRVEAGHVVVIRYEGPRGGPGMPEMLAPTSAIVGMGLGTRVALVTDGRFSGGTRGLCVGHVSPEAAEGGPLALVQDGDPVRIDLRSRRIDVLVDDAELARRHERWQPPAPRFERGWLARYARMVTSASTGAVLRV</sequence>
<dbReference type="NCBIfam" id="NF002068">
    <property type="entry name" value="PRK00911.1"/>
    <property type="match status" value="1"/>
</dbReference>
<evidence type="ECO:0000256" key="9">
    <source>
        <dbReference type="ARBA" id="ARBA00023239"/>
    </source>
</evidence>
<dbReference type="Proteomes" id="UP001333102">
    <property type="component" value="Chromosome"/>
</dbReference>
<dbReference type="SUPFAM" id="SSF52016">
    <property type="entry name" value="LeuD/IlvD-like"/>
    <property type="match status" value="1"/>
</dbReference>
<keyword evidence="4 15" id="KW-0001">2Fe-2S</keyword>
<feature type="domain" description="Dihydroxy-acid/6-phosphogluconate dehydratase C-terminal" evidence="17">
    <location>
        <begin position="359"/>
        <end position="550"/>
    </location>
</feature>
<dbReference type="InterPro" id="IPR000581">
    <property type="entry name" value="ILV_EDD_N"/>
</dbReference>
<feature type="binding site" description="via carbamate group" evidence="15">
    <location>
        <position position="121"/>
    </location>
    <ligand>
        <name>Mg(2+)</name>
        <dbReference type="ChEBI" id="CHEBI:18420"/>
    </ligand>
</feature>
<keyword evidence="6 15" id="KW-0460">Magnesium</keyword>
<gene>
    <name evidence="15 18" type="primary">ilvD</name>
    <name evidence="18" type="ORF">VLY81_11485</name>
</gene>
<dbReference type="InterPro" id="IPR056740">
    <property type="entry name" value="ILV_EDD_C"/>
</dbReference>
<evidence type="ECO:0000256" key="1">
    <source>
        <dbReference type="ARBA" id="ARBA00001946"/>
    </source>
</evidence>
<evidence type="ECO:0000259" key="17">
    <source>
        <dbReference type="Pfam" id="PF24877"/>
    </source>
</evidence>
<dbReference type="InterPro" id="IPR004404">
    <property type="entry name" value="DihydroxyA_deHydtase"/>
</dbReference>
<dbReference type="SUPFAM" id="SSF143975">
    <property type="entry name" value="IlvD/EDD N-terminal domain-like"/>
    <property type="match status" value="1"/>
</dbReference>
<dbReference type="InterPro" id="IPR042096">
    <property type="entry name" value="Dihydro-acid_dehy_C"/>
</dbReference>
<accession>A0ABZ1BNH7</accession>
<dbReference type="EMBL" id="CP141614">
    <property type="protein sequence ID" value="WRP14038.1"/>
    <property type="molecule type" value="Genomic_DNA"/>
</dbReference>
<dbReference type="InterPro" id="IPR037237">
    <property type="entry name" value="IlvD/EDD_N"/>
</dbReference>
<evidence type="ECO:0000256" key="2">
    <source>
        <dbReference type="ARBA" id="ARBA00006486"/>
    </source>
</evidence>
<comment type="caution">
    <text evidence="15">Lacks conserved residue(s) required for the propagation of feature annotation.</text>
</comment>
<keyword evidence="9 15" id="KW-0456">Lyase</keyword>
<evidence type="ECO:0000259" key="16">
    <source>
        <dbReference type="Pfam" id="PF00920"/>
    </source>
</evidence>
<comment type="pathway">
    <text evidence="13 15">Amino-acid biosynthesis; L-isoleucine biosynthesis; L-isoleucine from 2-oxobutanoate: step 3/4.</text>
</comment>
<organism evidence="18 19">
    <name type="scientific">Geochorda subterranea</name>
    <dbReference type="NCBI Taxonomy" id="3109564"/>
    <lineage>
        <taxon>Bacteria</taxon>
        <taxon>Bacillati</taxon>
        <taxon>Bacillota</taxon>
        <taxon>Limnochordia</taxon>
        <taxon>Limnochordales</taxon>
        <taxon>Geochordaceae</taxon>
        <taxon>Geochorda</taxon>
    </lineage>
</organism>
<evidence type="ECO:0000256" key="11">
    <source>
        <dbReference type="ARBA" id="ARBA00029304"/>
    </source>
</evidence>
<feature type="binding site" evidence="15">
    <location>
        <position position="120"/>
    </location>
    <ligand>
        <name>Mg(2+)</name>
        <dbReference type="ChEBI" id="CHEBI:18420"/>
    </ligand>
</feature>
<evidence type="ECO:0000313" key="19">
    <source>
        <dbReference type="Proteomes" id="UP001333102"/>
    </source>
</evidence>
<evidence type="ECO:0000256" key="7">
    <source>
        <dbReference type="ARBA" id="ARBA00023004"/>
    </source>
</evidence>
<evidence type="ECO:0000256" key="10">
    <source>
        <dbReference type="ARBA" id="ARBA00023304"/>
    </source>
</evidence>
<dbReference type="PROSITE" id="PS00886">
    <property type="entry name" value="ILVD_EDD_1"/>
    <property type="match status" value="1"/>
</dbReference>
<comment type="catalytic activity">
    <reaction evidence="11">
        <text>(2R)-2,3-dihydroxy-3-methylbutanoate = 3-methyl-2-oxobutanoate + H2O</text>
        <dbReference type="Rhea" id="RHEA:24809"/>
        <dbReference type="ChEBI" id="CHEBI:11851"/>
        <dbReference type="ChEBI" id="CHEBI:15377"/>
        <dbReference type="ChEBI" id="CHEBI:49072"/>
        <dbReference type="EC" id="4.2.1.9"/>
    </reaction>
    <physiologicalReaction direction="left-to-right" evidence="11">
        <dbReference type="Rhea" id="RHEA:24810"/>
    </physiologicalReaction>
</comment>
<keyword evidence="10 15" id="KW-0100">Branched-chain amino acid biosynthesis</keyword>
<proteinExistence type="inferred from homology"/>
<dbReference type="HAMAP" id="MF_00012">
    <property type="entry name" value="IlvD"/>
    <property type="match status" value="1"/>
</dbReference>
<evidence type="ECO:0000256" key="13">
    <source>
        <dbReference type="ARBA" id="ARBA00029437"/>
    </source>
</evidence>